<name>A0A0A9HN88_ARUDO</name>
<accession>A0A0A9HN88</accession>
<proteinExistence type="predicted"/>
<dbReference type="AlphaFoldDB" id="A0A0A9HN88"/>
<reference evidence="1" key="1">
    <citation type="submission" date="2014-09" db="EMBL/GenBank/DDBJ databases">
        <authorList>
            <person name="Magalhaes I.L.F."/>
            <person name="Oliveira U."/>
            <person name="Santos F.R."/>
            <person name="Vidigal T.H.D.A."/>
            <person name="Brescovit A.D."/>
            <person name="Santos A.J."/>
        </authorList>
    </citation>
    <scope>NUCLEOTIDE SEQUENCE</scope>
    <source>
        <tissue evidence="1">Shoot tissue taken approximately 20 cm above the soil surface</tissue>
    </source>
</reference>
<evidence type="ECO:0000313" key="1">
    <source>
        <dbReference type="EMBL" id="JAE34363.1"/>
    </source>
</evidence>
<dbReference type="EMBL" id="GBRH01163533">
    <property type="protein sequence ID" value="JAE34363.1"/>
    <property type="molecule type" value="Transcribed_RNA"/>
</dbReference>
<sequence length="59" mass="6455">MTSCDTDNVIALAIFVSTRSNSKPQVFAGMDPLSIVIHAPNSENLLKQSPKVKQLKRTL</sequence>
<reference evidence="1" key="2">
    <citation type="journal article" date="2015" name="Data Brief">
        <title>Shoot transcriptome of the giant reed, Arundo donax.</title>
        <authorList>
            <person name="Barrero R.A."/>
            <person name="Guerrero F.D."/>
            <person name="Moolhuijzen P."/>
            <person name="Goolsby J.A."/>
            <person name="Tidwell J."/>
            <person name="Bellgard S.E."/>
            <person name="Bellgard M.I."/>
        </authorList>
    </citation>
    <scope>NUCLEOTIDE SEQUENCE</scope>
    <source>
        <tissue evidence="1">Shoot tissue taken approximately 20 cm above the soil surface</tissue>
    </source>
</reference>
<protein>
    <submittedName>
        <fullName evidence="1">Uncharacterized protein</fullName>
    </submittedName>
</protein>
<organism evidence="1">
    <name type="scientific">Arundo donax</name>
    <name type="common">Giant reed</name>
    <name type="synonym">Donax arundinaceus</name>
    <dbReference type="NCBI Taxonomy" id="35708"/>
    <lineage>
        <taxon>Eukaryota</taxon>
        <taxon>Viridiplantae</taxon>
        <taxon>Streptophyta</taxon>
        <taxon>Embryophyta</taxon>
        <taxon>Tracheophyta</taxon>
        <taxon>Spermatophyta</taxon>
        <taxon>Magnoliopsida</taxon>
        <taxon>Liliopsida</taxon>
        <taxon>Poales</taxon>
        <taxon>Poaceae</taxon>
        <taxon>PACMAD clade</taxon>
        <taxon>Arundinoideae</taxon>
        <taxon>Arundineae</taxon>
        <taxon>Arundo</taxon>
    </lineage>
</organism>